<evidence type="ECO:0000313" key="2">
    <source>
        <dbReference type="EMBL" id="TFE28641.1"/>
    </source>
</evidence>
<dbReference type="Proteomes" id="UP000297900">
    <property type="component" value="Unassembled WGS sequence"/>
</dbReference>
<gene>
    <name evidence="2" type="ORF">E2980_07380</name>
</gene>
<dbReference type="InterPro" id="IPR035959">
    <property type="entry name" value="RutC-like_sf"/>
</dbReference>
<evidence type="ECO:0008006" key="4">
    <source>
        <dbReference type="Google" id="ProtNLM"/>
    </source>
</evidence>
<evidence type="ECO:0000256" key="1">
    <source>
        <dbReference type="ARBA" id="ARBA00010552"/>
    </source>
</evidence>
<dbReference type="Pfam" id="PF01042">
    <property type="entry name" value="Ribonuc_L-PSP"/>
    <property type="match status" value="1"/>
</dbReference>
<accession>A0A4Y8M0Y3</accession>
<dbReference type="NCBIfam" id="TIGR00004">
    <property type="entry name" value="Rid family detoxifying hydrolase"/>
    <property type="match status" value="1"/>
</dbReference>
<dbReference type="PANTHER" id="PTHR11803">
    <property type="entry name" value="2-IMINOBUTANOATE/2-IMINOPROPANOATE DEAMINASE RIDA"/>
    <property type="match status" value="1"/>
</dbReference>
<dbReference type="SUPFAM" id="SSF55298">
    <property type="entry name" value="YjgF-like"/>
    <property type="match status" value="1"/>
</dbReference>
<dbReference type="PANTHER" id="PTHR11803:SF39">
    <property type="entry name" value="2-IMINOBUTANOATE_2-IMINOPROPANOATE DEAMINASE"/>
    <property type="match status" value="1"/>
</dbReference>
<dbReference type="OrthoDB" id="9803101at2"/>
<proteinExistence type="inferred from homology"/>
<dbReference type="InterPro" id="IPR006056">
    <property type="entry name" value="RidA"/>
</dbReference>
<organism evidence="2 3">
    <name type="scientific">Cohnella luojiensis</name>
    <dbReference type="NCBI Taxonomy" id="652876"/>
    <lineage>
        <taxon>Bacteria</taxon>
        <taxon>Bacillati</taxon>
        <taxon>Bacillota</taxon>
        <taxon>Bacilli</taxon>
        <taxon>Bacillales</taxon>
        <taxon>Paenibacillaceae</taxon>
        <taxon>Cohnella</taxon>
    </lineage>
</organism>
<reference evidence="2 3" key="1">
    <citation type="submission" date="2019-03" db="EMBL/GenBank/DDBJ databases">
        <title>Cohnella endophytica sp. nov., a novel endophytic bacterium isolated from bark of Sonneratia apetala.</title>
        <authorList>
            <person name="Tuo L."/>
        </authorList>
    </citation>
    <scope>NUCLEOTIDE SEQUENCE [LARGE SCALE GENOMIC DNA]</scope>
    <source>
        <strain evidence="2 3">CCTCC AB 208254</strain>
    </source>
</reference>
<dbReference type="CDD" id="cd00448">
    <property type="entry name" value="YjgF_YER057c_UK114_family"/>
    <property type="match status" value="1"/>
</dbReference>
<comment type="similarity">
    <text evidence="1">Belongs to the RutC family.</text>
</comment>
<dbReference type="RefSeq" id="WP_135151524.1">
    <property type="nucleotide sequence ID" value="NZ_SOMN01000006.1"/>
</dbReference>
<protein>
    <recommendedName>
        <fullName evidence="4">RidA family protein</fullName>
    </recommendedName>
</protein>
<evidence type="ECO:0000313" key="3">
    <source>
        <dbReference type="Proteomes" id="UP000297900"/>
    </source>
</evidence>
<dbReference type="EMBL" id="SOMN01000006">
    <property type="protein sequence ID" value="TFE28641.1"/>
    <property type="molecule type" value="Genomic_DNA"/>
</dbReference>
<name>A0A4Y8M0Y3_9BACL</name>
<dbReference type="FunFam" id="3.30.1330.40:FF:000001">
    <property type="entry name" value="L-PSP family endoribonuclease"/>
    <property type="match status" value="1"/>
</dbReference>
<dbReference type="AlphaFoldDB" id="A0A4Y8M0Y3"/>
<sequence length="128" mass="14113">MKEVILTDRAQQPGSMPYSQAIKVGNTVYVAGQGPFEPDTGMCKDDTLKYQARRTLENVKAILEAAGAKMSDIVKVTVFLGTGADFNEFNEYYKEYFSAPYPARAITGVSQGFLVQMDAIAVIEDRKD</sequence>
<comment type="caution">
    <text evidence="2">The sequence shown here is derived from an EMBL/GenBank/DDBJ whole genome shotgun (WGS) entry which is preliminary data.</text>
</comment>
<dbReference type="InterPro" id="IPR006175">
    <property type="entry name" value="YjgF/YER057c/UK114"/>
</dbReference>
<dbReference type="GO" id="GO:0005829">
    <property type="term" value="C:cytosol"/>
    <property type="evidence" value="ECO:0007669"/>
    <property type="project" value="TreeGrafter"/>
</dbReference>
<keyword evidence="3" id="KW-1185">Reference proteome</keyword>
<dbReference type="Gene3D" id="3.30.1330.40">
    <property type="entry name" value="RutC-like"/>
    <property type="match status" value="1"/>
</dbReference>
<dbReference type="GO" id="GO:0019239">
    <property type="term" value="F:deaminase activity"/>
    <property type="evidence" value="ECO:0007669"/>
    <property type="project" value="TreeGrafter"/>
</dbReference>